<dbReference type="InterPro" id="IPR055978">
    <property type="entry name" value="DUF7556"/>
</dbReference>
<sequence length="39" mass="4381">MASVDDDGETERLVIADVSRDDAWICMRVSDTAALPNWR</sequence>
<dbReference type="Pfam" id="PF24433">
    <property type="entry name" value="DUF7556"/>
    <property type="match status" value="1"/>
</dbReference>
<name>E7QP24_HALPU</name>
<dbReference type="AlphaFoldDB" id="E7QP24"/>
<evidence type="ECO:0000313" key="2">
    <source>
        <dbReference type="Proteomes" id="UP000003751"/>
    </source>
</evidence>
<dbReference type="PATRIC" id="fig|797209.4.peg.179"/>
<proteinExistence type="predicted"/>
<gene>
    <name evidence="1" type="ORF">ZOD2009_01000</name>
</gene>
<accession>E7QP24</accession>
<dbReference type="Proteomes" id="UP000003751">
    <property type="component" value="Unassembled WGS sequence"/>
</dbReference>
<dbReference type="STRING" id="797209.GCA_000376445_02008"/>
<dbReference type="EMBL" id="AEMG01000002">
    <property type="protein sequence ID" value="EFW93677.1"/>
    <property type="molecule type" value="Genomic_DNA"/>
</dbReference>
<reference evidence="1 2" key="1">
    <citation type="journal article" date="2014" name="ISME J.">
        <title>Trehalose/2-sulfotrehalose biosynthesis and glycine-betaine uptake are widely spread mechanisms for osmoadaptation in the Halobacteriales.</title>
        <authorList>
            <person name="Youssef N.H."/>
            <person name="Savage-Ashlock K.N."/>
            <person name="McCully A.L."/>
            <person name="Luedtke B."/>
            <person name="Shaw E.I."/>
            <person name="Hoff W.D."/>
            <person name="Elshahed M.S."/>
        </authorList>
    </citation>
    <scope>NUCLEOTIDE SEQUENCE [LARGE SCALE GENOMIC DNA]</scope>
    <source>
        <strain evidence="1 2">DX253</strain>
    </source>
</reference>
<protein>
    <submittedName>
        <fullName evidence="1">Uncharacterized protein</fullName>
    </submittedName>
</protein>
<organism evidence="1 2">
    <name type="scientific">Haladaptatus paucihalophilus DX253</name>
    <dbReference type="NCBI Taxonomy" id="797209"/>
    <lineage>
        <taxon>Archaea</taxon>
        <taxon>Methanobacteriati</taxon>
        <taxon>Methanobacteriota</taxon>
        <taxon>Stenosarchaea group</taxon>
        <taxon>Halobacteria</taxon>
        <taxon>Halobacteriales</taxon>
        <taxon>Haladaptataceae</taxon>
        <taxon>Haladaptatus</taxon>
    </lineage>
</organism>
<evidence type="ECO:0000313" key="1">
    <source>
        <dbReference type="EMBL" id="EFW93677.1"/>
    </source>
</evidence>
<comment type="caution">
    <text evidence="1">The sequence shown here is derived from an EMBL/GenBank/DDBJ whole genome shotgun (WGS) entry which is preliminary data.</text>
</comment>